<dbReference type="Proteomes" id="UP000231901">
    <property type="component" value="Chromosome"/>
</dbReference>
<evidence type="ECO:0000313" key="1">
    <source>
        <dbReference type="EMBL" id="ATZ94754.1"/>
    </source>
</evidence>
<organism evidence="1 2">
    <name type="scientific">Dickeya fangzhongdai</name>
    <dbReference type="NCBI Taxonomy" id="1778540"/>
    <lineage>
        <taxon>Bacteria</taxon>
        <taxon>Pseudomonadati</taxon>
        <taxon>Pseudomonadota</taxon>
        <taxon>Gammaproteobacteria</taxon>
        <taxon>Enterobacterales</taxon>
        <taxon>Pectobacteriaceae</taxon>
        <taxon>Dickeya</taxon>
    </lineage>
</organism>
<reference evidence="2" key="1">
    <citation type="journal article" date="2018" name="Genome Announc.">
        <title>Complete genome sequence of a Dickeya fangzhongdai type strain causing bleeding canker of pear tree trunks.</title>
        <authorList>
            <person name="Zhao Y."/>
            <person name="Tian Y."/>
            <person name="Li X."/>
            <person name="Hu B."/>
        </authorList>
    </citation>
    <scope>NUCLEOTIDE SEQUENCE [LARGE SCALE GENOMIC DNA]</scope>
    <source>
        <strain evidence="2">DSM 101947</strain>
    </source>
</reference>
<dbReference type="AlphaFoldDB" id="A0A2K8QMP1"/>
<keyword evidence="2" id="KW-1185">Reference proteome</keyword>
<gene>
    <name evidence="1" type="ORF">CVE23_12660</name>
</gene>
<sequence length="176" mass="20852">MKPHYAFTADHLQTLPPNLRALIGKHFADSRWAQTCVFYRRLSERYRRTLCFHAALHHRWCVYQLEEMDEMARERIVSALNELRSAFGLPEKQEHDQLLHAVRVLTLSERRTLFFHAGLTTREFDQPLRRIDESDCQWSTALSRALGELHSMFTGAPDILTSIRPEHYFRPEHHSR</sequence>
<dbReference type="KEGG" id="dfn:CVE23_12660"/>
<evidence type="ECO:0000313" key="2">
    <source>
        <dbReference type="Proteomes" id="UP000231901"/>
    </source>
</evidence>
<accession>A0A2K8QMP1</accession>
<dbReference type="GeneID" id="66565183"/>
<dbReference type="EMBL" id="CP025003">
    <property type="protein sequence ID" value="ATZ94754.1"/>
    <property type="molecule type" value="Genomic_DNA"/>
</dbReference>
<dbReference type="OrthoDB" id="6418370at2"/>
<proteinExistence type="predicted"/>
<protein>
    <submittedName>
        <fullName evidence="1">Replication protein B</fullName>
    </submittedName>
</protein>
<name>A0A2K8QMP1_9GAMM</name>
<dbReference type="RefSeq" id="WP_049842492.1">
    <property type="nucleotide sequence ID" value="NZ_BMJF01000002.1"/>
</dbReference>